<dbReference type="Gene3D" id="6.10.140.140">
    <property type="match status" value="1"/>
</dbReference>
<dbReference type="Gene3D" id="1.10.4020.10">
    <property type="entry name" value="DNA breaking-rejoining enzymes"/>
    <property type="match status" value="1"/>
</dbReference>
<dbReference type="KEGG" id="emc:129328051"/>
<evidence type="ECO:0000259" key="2">
    <source>
        <dbReference type="PROSITE" id="PS50805"/>
    </source>
</evidence>
<evidence type="ECO:0000256" key="1">
    <source>
        <dbReference type="SAM" id="MobiDB-lite"/>
    </source>
</evidence>
<keyword evidence="4" id="KW-0675">Receptor</keyword>
<accession>A0AA97J7D5</accession>
<reference evidence="4" key="1">
    <citation type="submission" date="2025-08" db="UniProtKB">
        <authorList>
            <consortium name="RefSeq"/>
        </authorList>
    </citation>
    <scope>IDENTIFICATION</scope>
    <source>
        <tissue evidence="4">Blood</tissue>
    </source>
</reference>
<dbReference type="SMART" id="SM00349">
    <property type="entry name" value="KRAB"/>
    <property type="match status" value="1"/>
</dbReference>
<dbReference type="RefSeq" id="XP_054832763.1">
    <property type="nucleotide sequence ID" value="XM_054976788.1"/>
</dbReference>
<sequence length="267" mass="29803">MESWVRECGPETSSQAVALAEGFLLSQAGAKTQEQQVQEKITQDPYHGAAFPGSSEKAPFMASPPSPPFGEGKRPAMRPAQSPVSFEEVAVRFTRGEWSLLRPAQRALYKEVMLENFGIVASLGSQVAKPELIFRLEEEEEEELFLLISGVEEGLAGQTEDLNETLLDHTPTFSKRRNEVVMGYFRYPDICWKSNSAKNRRSTEFLTCLADNFLFQQVEKERRGSAILDLILTHREELVDEAKVEGTLGSSGHEACGSQQMTQKNIQ</sequence>
<dbReference type="PANTHER" id="PTHR23232:SF142">
    <property type="entry name" value="GASTRULA ZINC FINGER PROTEIN XLCGF57.1-LIKE-RELATED"/>
    <property type="match status" value="1"/>
</dbReference>
<dbReference type="Pfam" id="PF01352">
    <property type="entry name" value="KRAB"/>
    <property type="match status" value="1"/>
</dbReference>
<keyword evidence="3" id="KW-1185">Reference proteome</keyword>
<feature type="region of interest" description="Disordered" evidence="1">
    <location>
        <begin position="31"/>
        <end position="81"/>
    </location>
</feature>
<dbReference type="Proteomes" id="UP001190640">
    <property type="component" value="Chromosome 4"/>
</dbReference>
<dbReference type="InterPro" id="IPR050169">
    <property type="entry name" value="Krueppel_C2H2_ZnF"/>
</dbReference>
<protein>
    <submittedName>
        <fullName evidence="4">Neurotrophin receptor-interacting factor homolog</fullName>
    </submittedName>
</protein>
<dbReference type="AlphaFoldDB" id="A0AA97J7D5"/>
<dbReference type="PANTHER" id="PTHR23232">
    <property type="entry name" value="KRAB DOMAIN C2H2 ZINC FINGER"/>
    <property type="match status" value="1"/>
</dbReference>
<dbReference type="GeneID" id="129328051"/>
<dbReference type="InterPro" id="IPR038269">
    <property type="entry name" value="SCAN_sf"/>
</dbReference>
<feature type="domain" description="KRAB" evidence="2">
    <location>
        <begin position="84"/>
        <end position="155"/>
    </location>
</feature>
<name>A0AA97J7D5_EUBMA</name>
<organism evidence="3 4">
    <name type="scientific">Eublepharis macularius</name>
    <name type="common">Leopard gecko</name>
    <name type="synonym">Cyrtodactylus macularius</name>
    <dbReference type="NCBI Taxonomy" id="481883"/>
    <lineage>
        <taxon>Eukaryota</taxon>
        <taxon>Metazoa</taxon>
        <taxon>Chordata</taxon>
        <taxon>Craniata</taxon>
        <taxon>Vertebrata</taxon>
        <taxon>Euteleostomi</taxon>
        <taxon>Lepidosauria</taxon>
        <taxon>Squamata</taxon>
        <taxon>Bifurcata</taxon>
        <taxon>Gekkota</taxon>
        <taxon>Eublepharidae</taxon>
        <taxon>Eublepharinae</taxon>
        <taxon>Eublepharis</taxon>
    </lineage>
</organism>
<dbReference type="SUPFAM" id="SSF109640">
    <property type="entry name" value="KRAB domain (Kruppel-associated box)"/>
    <property type="match status" value="1"/>
</dbReference>
<dbReference type="GO" id="GO:0006355">
    <property type="term" value="P:regulation of DNA-templated transcription"/>
    <property type="evidence" value="ECO:0007669"/>
    <property type="project" value="InterPro"/>
</dbReference>
<dbReference type="PROSITE" id="PS50805">
    <property type="entry name" value="KRAB"/>
    <property type="match status" value="1"/>
</dbReference>
<dbReference type="CDD" id="cd07765">
    <property type="entry name" value="KRAB_A-box"/>
    <property type="match status" value="1"/>
</dbReference>
<proteinExistence type="predicted"/>
<evidence type="ECO:0000313" key="3">
    <source>
        <dbReference type="Proteomes" id="UP001190640"/>
    </source>
</evidence>
<evidence type="ECO:0000313" key="4">
    <source>
        <dbReference type="RefSeq" id="XP_054832763.1"/>
    </source>
</evidence>
<dbReference type="InterPro" id="IPR036051">
    <property type="entry name" value="KRAB_dom_sf"/>
</dbReference>
<gene>
    <name evidence="4" type="primary">LOC129328051</name>
</gene>
<dbReference type="InterPro" id="IPR001909">
    <property type="entry name" value="KRAB"/>
</dbReference>
<feature type="compositionally biased region" description="Polar residues" evidence="1">
    <location>
        <begin position="31"/>
        <end position="40"/>
    </location>
</feature>